<dbReference type="CDD" id="cd05387">
    <property type="entry name" value="BY-kinase"/>
    <property type="match status" value="1"/>
</dbReference>
<dbReference type="InterPro" id="IPR033756">
    <property type="entry name" value="YlxH/NBP35"/>
</dbReference>
<gene>
    <name evidence="3" type="ORF">AMPC_13080</name>
</gene>
<sequence length="236" mass="24545">MSIPAETLGIRPAVRPDAVGGVTTLAPSDSAAAEQYRALQHRLERLAARRPMRVVAITSSARGEGRTTTALNLALTAAEDGREVALVECDLRKPCLAQRLDLAPRAGLAEVALGTAELSQALCRVGGLSVLCAGEVKDPGAVLRSPRLRAVIDALRQSCGLVILDAPPALAFADAERLASAADGAVLVVRAQETPREVVRLALDTLGDRAVGIVLNRVNAGALPHGKYLYADPTAA</sequence>
<reference evidence="4" key="1">
    <citation type="journal article" date="2022" name="Int. J. Syst. Evol. Microbiol.">
        <title>Anaeromyxobacter oryzae sp. nov., Anaeromyxobacter diazotrophicus sp. nov. and Anaeromyxobacter paludicola sp. nov., isolated from paddy soils.</title>
        <authorList>
            <person name="Itoh H."/>
            <person name="Xu Z."/>
            <person name="Mise K."/>
            <person name="Masuda Y."/>
            <person name="Ushijima N."/>
            <person name="Hayakawa C."/>
            <person name="Shiratori Y."/>
            <person name="Senoo K."/>
        </authorList>
    </citation>
    <scope>NUCLEOTIDE SEQUENCE [LARGE SCALE GENOMIC DNA]</scope>
    <source>
        <strain evidence="4">Red630</strain>
    </source>
</reference>
<dbReference type="GO" id="GO:0016301">
    <property type="term" value="F:kinase activity"/>
    <property type="evidence" value="ECO:0007669"/>
    <property type="project" value="UniProtKB-KW"/>
</dbReference>
<evidence type="ECO:0000313" key="4">
    <source>
        <dbReference type="Proteomes" id="UP001162734"/>
    </source>
</evidence>
<dbReference type="RefSeq" id="WP_248345376.1">
    <property type="nucleotide sequence ID" value="NZ_AP025592.1"/>
</dbReference>
<keyword evidence="3" id="KW-0808">Transferase</keyword>
<dbReference type="InterPro" id="IPR027417">
    <property type="entry name" value="P-loop_NTPase"/>
</dbReference>
<dbReference type="NCBIfam" id="TIGR01007">
    <property type="entry name" value="eps_fam"/>
    <property type="match status" value="1"/>
</dbReference>
<evidence type="ECO:0000256" key="1">
    <source>
        <dbReference type="ARBA" id="ARBA00022741"/>
    </source>
</evidence>
<dbReference type="SUPFAM" id="SSF52540">
    <property type="entry name" value="P-loop containing nucleoside triphosphate hydrolases"/>
    <property type="match status" value="1"/>
</dbReference>
<organism evidence="3 4">
    <name type="scientific">Anaeromyxobacter paludicola</name>
    <dbReference type="NCBI Taxonomy" id="2918171"/>
    <lineage>
        <taxon>Bacteria</taxon>
        <taxon>Pseudomonadati</taxon>
        <taxon>Myxococcota</taxon>
        <taxon>Myxococcia</taxon>
        <taxon>Myxococcales</taxon>
        <taxon>Cystobacterineae</taxon>
        <taxon>Anaeromyxobacteraceae</taxon>
        <taxon>Anaeromyxobacter</taxon>
    </lineage>
</organism>
<dbReference type="PANTHER" id="PTHR32309">
    <property type="entry name" value="TYROSINE-PROTEIN KINASE"/>
    <property type="match status" value="1"/>
</dbReference>
<keyword evidence="2" id="KW-0067">ATP-binding</keyword>
<dbReference type="EMBL" id="AP025592">
    <property type="protein sequence ID" value="BDG08195.1"/>
    <property type="molecule type" value="Genomic_DNA"/>
</dbReference>
<keyword evidence="3" id="KW-0418">Kinase</keyword>
<keyword evidence="1" id="KW-0547">Nucleotide-binding</keyword>
<evidence type="ECO:0000256" key="2">
    <source>
        <dbReference type="ARBA" id="ARBA00022840"/>
    </source>
</evidence>
<dbReference type="Proteomes" id="UP001162734">
    <property type="component" value="Chromosome"/>
</dbReference>
<dbReference type="Gene3D" id="3.40.50.300">
    <property type="entry name" value="P-loop containing nucleotide triphosphate hydrolases"/>
    <property type="match status" value="1"/>
</dbReference>
<dbReference type="InterPro" id="IPR050445">
    <property type="entry name" value="Bact_polysacc_biosynth/exp"/>
</dbReference>
<evidence type="ECO:0000313" key="3">
    <source>
        <dbReference type="EMBL" id="BDG08195.1"/>
    </source>
</evidence>
<keyword evidence="4" id="KW-1185">Reference proteome</keyword>
<name>A0ABM7X8M5_9BACT</name>
<dbReference type="Pfam" id="PF10609">
    <property type="entry name" value="ParA"/>
    <property type="match status" value="1"/>
</dbReference>
<protein>
    <submittedName>
        <fullName evidence="3">Tyrosine protein kinase</fullName>
    </submittedName>
</protein>
<accession>A0ABM7X8M5</accession>
<proteinExistence type="predicted"/>
<dbReference type="InterPro" id="IPR005702">
    <property type="entry name" value="Wzc-like_C"/>
</dbReference>
<dbReference type="PANTHER" id="PTHR32309:SF13">
    <property type="entry name" value="FERRIC ENTEROBACTIN TRANSPORT PROTEIN FEPE"/>
    <property type="match status" value="1"/>
</dbReference>